<dbReference type="PANTHER" id="PTHR10696">
    <property type="entry name" value="GAMMA-BUTYROBETAINE HYDROXYLASE-RELATED"/>
    <property type="match status" value="1"/>
</dbReference>
<name>A0ABU9YNN9_9PROT</name>
<reference evidence="5 6" key="1">
    <citation type="submission" date="2024-03" db="EMBL/GenBank/DDBJ databases">
        <title>High-quality draft genome sequencing of Tistrella sp. BH-R2-4.</title>
        <authorList>
            <person name="Dong C."/>
        </authorList>
    </citation>
    <scope>NUCLEOTIDE SEQUENCE [LARGE SCALE GENOMIC DNA]</scope>
    <source>
        <strain evidence="5 6">BH-R2-4</strain>
    </source>
</reference>
<dbReference type="EC" id="1.14.11.-" evidence="5"/>
<dbReference type="SUPFAM" id="SSF51197">
    <property type="entry name" value="Clavaminate synthase-like"/>
    <property type="match status" value="1"/>
</dbReference>
<comment type="cofactor">
    <cofactor evidence="1">
        <name>Fe(2+)</name>
        <dbReference type="ChEBI" id="CHEBI:29033"/>
    </cofactor>
</comment>
<feature type="domain" description="TauD/TfdA-like" evidence="4">
    <location>
        <begin position="38"/>
        <end position="331"/>
    </location>
</feature>
<evidence type="ECO:0000313" key="6">
    <source>
        <dbReference type="Proteomes" id="UP001413721"/>
    </source>
</evidence>
<dbReference type="PANTHER" id="PTHR10696:SF56">
    <property type="entry name" value="TAUD_TFDA-LIKE DOMAIN-CONTAINING PROTEIN"/>
    <property type="match status" value="1"/>
</dbReference>
<dbReference type="Pfam" id="PF02668">
    <property type="entry name" value="TauD"/>
    <property type="match status" value="1"/>
</dbReference>
<dbReference type="Gene3D" id="3.60.130.10">
    <property type="entry name" value="Clavaminate synthase-like"/>
    <property type="match status" value="1"/>
</dbReference>
<accession>A0ABU9YNN9</accession>
<evidence type="ECO:0000313" key="5">
    <source>
        <dbReference type="EMBL" id="MEN2990447.1"/>
    </source>
</evidence>
<sequence>MIVTASGGPPAGADLTVGALQQAGTRLVTVQPADAVTARPIEAHAEQLRHLAALHLDDCGAVLFRGFTVAGAAAFHALARGFAGSGGEGGGLLDYEFGSTPRSRIEGGVYSSTEYPAHQWIPQHNEQSYTRRWPMKIWFYCDLAPDTAGETPIADSRAVLARIDPAIRRRFADRGLMYVRNYGGGLDLPWSQVFGTSDRRAVEGFCRAQGIAWDWLDDDRLRTRQICQSEAVHPQTGEAVWFNQAHLFHVSALDPDLRETLLSVVDEEDLPRNVYYGDGAPLENAVLDEIRGAYQAEMLRFAWARGDVLMLDNMLVSHGRAPFNGSRRILVAMAEPHGAVELHGVAGG</sequence>
<evidence type="ECO:0000256" key="3">
    <source>
        <dbReference type="ARBA" id="ARBA00023194"/>
    </source>
</evidence>
<proteinExistence type="predicted"/>
<dbReference type="RefSeq" id="WP_345931901.1">
    <property type="nucleotide sequence ID" value="NZ_JBBKTV010000002.1"/>
</dbReference>
<organism evidence="5 6">
    <name type="scientific">Tistrella arctica</name>
    <dbReference type="NCBI Taxonomy" id="3133430"/>
    <lineage>
        <taxon>Bacteria</taxon>
        <taxon>Pseudomonadati</taxon>
        <taxon>Pseudomonadota</taxon>
        <taxon>Alphaproteobacteria</taxon>
        <taxon>Geminicoccales</taxon>
        <taxon>Geminicoccaceae</taxon>
        <taxon>Tistrella</taxon>
    </lineage>
</organism>
<dbReference type="GO" id="GO:0051213">
    <property type="term" value="F:dioxygenase activity"/>
    <property type="evidence" value="ECO:0007669"/>
    <property type="project" value="UniProtKB-KW"/>
</dbReference>
<dbReference type="Proteomes" id="UP001413721">
    <property type="component" value="Unassembled WGS sequence"/>
</dbReference>
<comment type="caution">
    <text evidence="5">The sequence shown here is derived from an EMBL/GenBank/DDBJ whole genome shotgun (WGS) entry which is preliminary data.</text>
</comment>
<dbReference type="InterPro" id="IPR003819">
    <property type="entry name" value="TauD/TfdA-like"/>
</dbReference>
<evidence type="ECO:0000256" key="1">
    <source>
        <dbReference type="ARBA" id="ARBA00001954"/>
    </source>
</evidence>
<keyword evidence="6" id="KW-1185">Reference proteome</keyword>
<dbReference type="InterPro" id="IPR050411">
    <property type="entry name" value="AlphaKG_dependent_hydroxylases"/>
</dbReference>
<dbReference type="EMBL" id="JBBKTW010000007">
    <property type="protein sequence ID" value="MEN2990447.1"/>
    <property type="molecule type" value="Genomic_DNA"/>
</dbReference>
<keyword evidence="3" id="KW-0045">Antibiotic biosynthesis</keyword>
<dbReference type="InterPro" id="IPR042098">
    <property type="entry name" value="TauD-like_sf"/>
</dbReference>
<gene>
    <name evidence="5" type="ORF">WG926_19195</name>
</gene>
<keyword evidence="2 5" id="KW-0560">Oxidoreductase</keyword>
<evidence type="ECO:0000256" key="2">
    <source>
        <dbReference type="ARBA" id="ARBA00023002"/>
    </source>
</evidence>
<evidence type="ECO:0000259" key="4">
    <source>
        <dbReference type="Pfam" id="PF02668"/>
    </source>
</evidence>
<keyword evidence="5" id="KW-0223">Dioxygenase</keyword>
<protein>
    <submittedName>
        <fullName evidence="5">TauD/TfdA family dioxygenase</fullName>
        <ecNumber evidence="5">1.14.11.-</ecNumber>
    </submittedName>
</protein>